<dbReference type="InterPro" id="IPR000073">
    <property type="entry name" value="AB_hydrolase_1"/>
</dbReference>
<protein>
    <submittedName>
        <fullName evidence="2">Polyhydroxyalkanoate synthase</fullName>
    </submittedName>
</protein>
<reference evidence="2 3" key="1">
    <citation type="submission" date="2019-03" db="EMBL/GenBank/DDBJ databases">
        <title>Genomic Encyclopedia of Type Strains, Phase IV (KMG-IV): sequencing the most valuable type-strain genomes for metagenomic binning, comparative biology and taxonomic classification.</title>
        <authorList>
            <person name="Goeker M."/>
        </authorList>
    </citation>
    <scope>NUCLEOTIDE SEQUENCE [LARGE SCALE GENOMIC DNA]</scope>
    <source>
        <strain evidence="2 3">DSM 25059</strain>
    </source>
</reference>
<keyword evidence="3" id="KW-1185">Reference proteome</keyword>
<accession>A0A4R6FR72</accession>
<sequence>MFLQMVREETAGSPERLAAALKGLSRYQNARRGRPRTPRPAIARAGRASLRDYGSATSGVPVVFVPSLINPPEILDLRGASLLRWLARHRDLRPMLVDWGDPVAGRDDQDVNRHVTELLIPVLQALDQQPILVGYCLGGTIAAAAAALHRVRGLAMIASPWRFVGYGADALDNIDSLWASAEPICRALGLVPMEVLQAGFWRLDPARTVRKFERFAELAPDSAQARSFVTLEDWANGGAPLTYAAGQQMFDQFYAADLPGTGRWQVAGMHIDPLALDIPTIEFVSTSDRIVPHASAVGLADRHMTGAGHVGMVIGGRRREVLWLPLRDWIRGRVLTK</sequence>
<name>A0A4R6FR72_9SPHN</name>
<gene>
    <name evidence="2" type="ORF">EV664_104114</name>
</gene>
<dbReference type="PANTHER" id="PTHR36837:SF4">
    <property type="entry name" value="BLR0908 PROTEIN"/>
    <property type="match status" value="1"/>
</dbReference>
<dbReference type="EMBL" id="SNWD01000004">
    <property type="protein sequence ID" value="TDN83630.1"/>
    <property type="molecule type" value="Genomic_DNA"/>
</dbReference>
<evidence type="ECO:0000259" key="1">
    <source>
        <dbReference type="Pfam" id="PF00561"/>
    </source>
</evidence>
<feature type="domain" description="AB hydrolase-1" evidence="1">
    <location>
        <begin position="120"/>
        <end position="172"/>
    </location>
</feature>
<dbReference type="InterPro" id="IPR029058">
    <property type="entry name" value="AB_hydrolase_fold"/>
</dbReference>
<dbReference type="PANTHER" id="PTHR36837">
    <property type="entry name" value="POLY(3-HYDROXYALKANOATE) POLYMERASE SUBUNIT PHAC"/>
    <property type="match status" value="1"/>
</dbReference>
<evidence type="ECO:0000313" key="2">
    <source>
        <dbReference type="EMBL" id="TDN83630.1"/>
    </source>
</evidence>
<evidence type="ECO:0000313" key="3">
    <source>
        <dbReference type="Proteomes" id="UP000295493"/>
    </source>
</evidence>
<dbReference type="Gene3D" id="3.40.50.1820">
    <property type="entry name" value="alpha/beta hydrolase"/>
    <property type="match status" value="1"/>
</dbReference>
<dbReference type="RefSeq" id="WP_162848804.1">
    <property type="nucleotide sequence ID" value="NZ_BMLU01000004.1"/>
</dbReference>
<dbReference type="Proteomes" id="UP000295493">
    <property type="component" value="Unassembled WGS sequence"/>
</dbReference>
<organism evidence="2 3">
    <name type="scientific">Stakelama pacifica</name>
    <dbReference type="NCBI Taxonomy" id="517720"/>
    <lineage>
        <taxon>Bacteria</taxon>
        <taxon>Pseudomonadati</taxon>
        <taxon>Pseudomonadota</taxon>
        <taxon>Alphaproteobacteria</taxon>
        <taxon>Sphingomonadales</taxon>
        <taxon>Sphingomonadaceae</taxon>
        <taxon>Stakelama</taxon>
    </lineage>
</organism>
<dbReference type="SUPFAM" id="SSF53474">
    <property type="entry name" value="alpha/beta-Hydrolases"/>
    <property type="match status" value="1"/>
</dbReference>
<dbReference type="InterPro" id="IPR051321">
    <property type="entry name" value="PHA/PHB_synthase"/>
</dbReference>
<dbReference type="AlphaFoldDB" id="A0A4R6FR72"/>
<comment type="caution">
    <text evidence="2">The sequence shown here is derived from an EMBL/GenBank/DDBJ whole genome shotgun (WGS) entry which is preliminary data.</text>
</comment>
<proteinExistence type="predicted"/>
<dbReference type="Pfam" id="PF00561">
    <property type="entry name" value="Abhydrolase_1"/>
    <property type="match status" value="1"/>
</dbReference>